<dbReference type="Proteomes" id="UP001596233">
    <property type="component" value="Unassembled WGS sequence"/>
</dbReference>
<dbReference type="RefSeq" id="WP_379236634.1">
    <property type="nucleotide sequence ID" value="NZ_JBHSTE010000005.1"/>
</dbReference>
<accession>A0ABW1V714</accession>
<sequence length="97" mass="10569">MADLLSLVKQAAVEAVKASNPVALKTGTVTNINPLEVNVDQRFTLPADFLILPHAMRRKELNIGGVSYVISDGVQAGDNVLLLRVQGGQKYILLDRW</sequence>
<evidence type="ECO:0000313" key="1">
    <source>
        <dbReference type="EMBL" id="MFC6334288.1"/>
    </source>
</evidence>
<dbReference type="InterPro" id="IPR022555">
    <property type="entry name" value="DUF2577"/>
</dbReference>
<reference evidence="2" key="1">
    <citation type="journal article" date="2019" name="Int. J. Syst. Evol. Microbiol.">
        <title>The Global Catalogue of Microorganisms (GCM) 10K type strain sequencing project: providing services to taxonomists for standard genome sequencing and annotation.</title>
        <authorList>
            <consortium name="The Broad Institute Genomics Platform"/>
            <consortium name="The Broad Institute Genome Sequencing Center for Infectious Disease"/>
            <person name="Wu L."/>
            <person name="Ma J."/>
        </authorList>
    </citation>
    <scope>NUCLEOTIDE SEQUENCE [LARGE SCALE GENOMIC DNA]</scope>
    <source>
        <strain evidence="2">PCU 280</strain>
    </source>
</reference>
<gene>
    <name evidence="1" type="ORF">ACFP56_16795</name>
</gene>
<dbReference type="Pfam" id="PF10844">
    <property type="entry name" value="DUF2577"/>
    <property type="match status" value="1"/>
</dbReference>
<protein>
    <submittedName>
        <fullName evidence="1">DUF2577 domain-containing protein</fullName>
    </submittedName>
</protein>
<keyword evidence="2" id="KW-1185">Reference proteome</keyword>
<dbReference type="EMBL" id="JBHSTE010000005">
    <property type="protein sequence ID" value="MFC6334288.1"/>
    <property type="molecule type" value="Genomic_DNA"/>
</dbReference>
<comment type="caution">
    <text evidence="1">The sequence shown here is derived from an EMBL/GenBank/DDBJ whole genome shotgun (WGS) entry which is preliminary data.</text>
</comment>
<proteinExistence type="predicted"/>
<name>A0ABW1V714_9BACL</name>
<evidence type="ECO:0000313" key="2">
    <source>
        <dbReference type="Proteomes" id="UP001596233"/>
    </source>
</evidence>
<organism evidence="1 2">
    <name type="scientific">Paenibacillus septentrionalis</name>
    <dbReference type="NCBI Taxonomy" id="429342"/>
    <lineage>
        <taxon>Bacteria</taxon>
        <taxon>Bacillati</taxon>
        <taxon>Bacillota</taxon>
        <taxon>Bacilli</taxon>
        <taxon>Bacillales</taxon>
        <taxon>Paenibacillaceae</taxon>
        <taxon>Paenibacillus</taxon>
    </lineage>
</organism>